<dbReference type="InterPro" id="IPR041413">
    <property type="entry name" value="MLTR_LBD"/>
</dbReference>
<sequence length="244" mass="27992">MLRRLRDARAISRERLARSAHLSASYVAHLELDDRDRKPTRTVVEALLSCLDEKELVSDADRRHLYDLAGLSEIDMPTVEDLRATLSPGMRQSLVRHEPNPAAYLDTRSNVLACNAAYGRTFTGILDNGSVLRWIFADERSKQALVEWEREAYLTVSLVRGFIGRSDNAKWWSETLEELSRYPDFRRIWANGDAGFGRQTPRMELRDPDSGEHRHIDLELFQVDSVEYHDRILFVVGLPAAPEE</sequence>
<dbReference type="InterPro" id="IPR010982">
    <property type="entry name" value="Lambda_DNA-bd_dom_sf"/>
</dbReference>
<dbReference type="Gene3D" id="1.10.260.40">
    <property type="entry name" value="lambda repressor-like DNA-binding domains"/>
    <property type="match status" value="1"/>
</dbReference>
<dbReference type="SMART" id="SM00530">
    <property type="entry name" value="HTH_XRE"/>
    <property type="match status" value="1"/>
</dbReference>
<dbReference type="PANTHER" id="PTHR35010:SF2">
    <property type="entry name" value="BLL4672 PROTEIN"/>
    <property type="match status" value="1"/>
</dbReference>
<dbReference type="Pfam" id="PF17765">
    <property type="entry name" value="MLTR_LBD"/>
    <property type="match status" value="1"/>
</dbReference>
<keyword evidence="3" id="KW-1185">Reference proteome</keyword>
<organism evidence="2 3">
    <name type="scientific">Nocardia acididurans</name>
    <dbReference type="NCBI Taxonomy" id="2802282"/>
    <lineage>
        <taxon>Bacteria</taxon>
        <taxon>Bacillati</taxon>
        <taxon>Actinomycetota</taxon>
        <taxon>Actinomycetes</taxon>
        <taxon>Mycobacteriales</taxon>
        <taxon>Nocardiaceae</taxon>
        <taxon>Nocardia</taxon>
    </lineage>
</organism>
<dbReference type="Gene3D" id="3.30.450.180">
    <property type="match status" value="1"/>
</dbReference>
<dbReference type="InterPro" id="IPR001387">
    <property type="entry name" value="Cro/C1-type_HTH"/>
</dbReference>
<evidence type="ECO:0000313" key="2">
    <source>
        <dbReference type="EMBL" id="MBL1074376.1"/>
    </source>
</evidence>
<dbReference type="CDD" id="cd00093">
    <property type="entry name" value="HTH_XRE"/>
    <property type="match status" value="1"/>
</dbReference>
<dbReference type="Pfam" id="PF01381">
    <property type="entry name" value="HTH_3"/>
    <property type="match status" value="1"/>
</dbReference>
<evidence type="ECO:0000313" key="3">
    <source>
        <dbReference type="Proteomes" id="UP000602198"/>
    </source>
</evidence>
<dbReference type="Proteomes" id="UP000602198">
    <property type="component" value="Unassembled WGS sequence"/>
</dbReference>
<gene>
    <name evidence="2" type="ORF">JK358_08195</name>
</gene>
<name>A0ABS1M219_9NOCA</name>
<dbReference type="PANTHER" id="PTHR35010">
    <property type="entry name" value="BLL4672 PROTEIN-RELATED"/>
    <property type="match status" value="1"/>
</dbReference>
<reference evidence="2 3" key="1">
    <citation type="submission" date="2021-01" db="EMBL/GenBank/DDBJ databases">
        <title>WGS of actinomycetes isolated from Thailand.</title>
        <authorList>
            <person name="Thawai C."/>
        </authorList>
    </citation>
    <scope>NUCLEOTIDE SEQUENCE [LARGE SCALE GENOMIC DNA]</scope>
    <source>
        <strain evidence="2 3">LPG 2</strain>
    </source>
</reference>
<feature type="domain" description="HTH cro/C1-type" evidence="1">
    <location>
        <begin position="2"/>
        <end position="56"/>
    </location>
</feature>
<accession>A0ABS1M219</accession>
<proteinExistence type="predicted"/>
<comment type="caution">
    <text evidence="2">The sequence shown here is derived from an EMBL/GenBank/DDBJ whole genome shotgun (WGS) entry which is preliminary data.</text>
</comment>
<protein>
    <submittedName>
        <fullName evidence="2">Helix-turn-helix domain-containing protein</fullName>
    </submittedName>
</protein>
<dbReference type="PROSITE" id="PS50943">
    <property type="entry name" value="HTH_CROC1"/>
    <property type="match status" value="1"/>
</dbReference>
<dbReference type="EMBL" id="JAERRJ010000003">
    <property type="protein sequence ID" value="MBL1074376.1"/>
    <property type="molecule type" value="Genomic_DNA"/>
</dbReference>
<evidence type="ECO:0000259" key="1">
    <source>
        <dbReference type="PROSITE" id="PS50943"/>
    </source>
</evidence>